<dbReference type="AlphaFoldDB" id="A0A1G9DC03"/>
<evidence type="ECO:0000256" key="1">
    <source>
        <dbReference type="SAM" id="MobiDB-lite"/>
    </source>
</evidence>
<feature type="chain" id="PRO_5039682737" description="PknH-like extracellular domain-containing protein" evidence="2">
    <location>
        <begin position="23"/>
        <end position="259"/>
    </location>
</feature>
<sequence length="259" mass="26593">MRTRNSLTLTGVLAAAALTAVAGCGGAADAEENPKSTTSPSSSASASPSAKPAAPLTQGQAEEALIEVSDLPVGWKVDAAGAEEAEGGEGPALKADKPQCQPLLDGSFGGSGPRAKAEAYAAFTKDADYGPFLLAGVEAFTEKQAEALMEPVEATDGCESFTGSYEGDEVLFRTQELSVPQVGDGEAYGFRFSVEYEDEDGYVWVDQTDTVVARVGGAILQVSQQSDGGNDQEAFDRAVEKLVEKTRKVAAKGAAGAGV</sequence>
<dbReference type="Proteomes" id="UP000199155">
    <property type="component" value="Unassembled WGS sequence"/>
</dbReference>
<reference evidence="3 4" key="1">
    <citation type="submission" date="2016-10" db="EMBL/GenBank/DDBJ databases">
        <authorList>
            <person name="de Groot N.N."/>
        </authorList>
    </citation>
    <scope>NUCLEOTIDE SEQUENCE [LARGE SCALE GENOMIC DNA]</scope>
    <source>
        <strain evidence="3 4">CGMCC 4.5727</strain>
    </source>
</reference>
<name>A0A1G9DC03_9ACTN</name>
<dbReference type="PROSITE" id="PS51257">
    <property type="entry name" value="PROKAR_LIPOPROTEIN"/>
    <property type="match status" value="1"/>
</dbReference>
<feature type="compositionally biased region" description="Low complexity" evidence="1">
    <location>
        <begin position="35"/>
        <end position="55"/>
    </location>
</feature>
<keyword evidence="4" id="KW-1185">Reference proteome</keyword>
<dbReference type="OrthoDB" id="4310895at2"/>
<dbReference type="EMBL" id="FNFF01000009">
    <property type="protein sequence ID" value="SDK61334.1"/>
    <property type="molecule type" value="Genomic_DNA"/>
</dbReference>
<proteinExistence type="predicted"/>
<organism evidence="3 4">
    <name type="scientific">Streptomyces indicus</name>
    <dbReference type="NCBI Taxonomy" id="417292"/>
    <lineage>
        <taxon>Bacteria</taxon>
        <taxon>Bacillati</taxon>
        <taxon>Actinomycetota</taxon>
        <taxon>Actinomycetes</taxon>
        <taxon>Kitasatosporales</taxon>
        <taxon>Streptomycetaceae</taxon>
        <taxon>Streptomyces</taxon>
    </lineage>
</organism>
<gene>
    <name evidence="3" type="ORF">SAMN05421806_109135</name>
</gene>
<feature type="signal peptide" evidence="2">
    <location>
        <begin position="1"/>
        <end position="22"/>
    </location>
</feature>
<protein>
    <recommendedName>
        <fullName evidence="5">PknH-like extracellular domain-containing protein</fullName>
    </recommendedName>
</protein>
<evidence type="ECO:0000313" key="3">
    <source>
        <dbReference type="EMBL" id="SDK61334.1"/>
    </source>
</evidence>
<feature type="region of interest" description="Disordered" evidence="1">
    <location>
        <begin position="24"/>
        <end position="63"/>
    </location>
</feature>
<accession>A0A1G9DC03</accession>
<keyword evidence="2" id="KW-0732">Signal</keyword>
<evidence type="ECO:0000313" key="4">
    <source>
        <dbReference type="Proteomes" id="UP000199155"/>
    </source>
</evidence>
<evidence type="ECO:0008006" key="5">
    <source>
        <dbReference type="Google" id="ProtNLM"/>
    </source>
</evidence>
<dbReference type="RefSeq" id="WP_143041368.1">
    <property type="nucleotide sequence ID" value="NZ_FNFF01000009.1"/>
</dbReference>
<evidence type="ECO:0000256" key="2">
    <source>
        <dbReference type="SAM" id="SignalP"/>
    </source>
</evidence>
<dbReference type="STRING" id="417292.SAMN05421806_109135"/>